<evidence type="ECO:0000256" key="11">
    <source>
        <dbReference type="HAMAP-Rule" id="MF_01025"/>
    </source>
</evidence>
<comment type="function">
    <text evidence="11">Catalyzes the condensation of the acetyl group of acetyl-CoA with 3-methyl-2-oxobutanoate (2-ketoisovalerate) to form 3-carboxy-3-hydroxy-4-methylpentanoate (2-isopropylmalate).</text>
</comment>
<feature type="domain" description="Pyruvate carboxyltransferase" evidence="12">
    <location>
        <begin position="17"/>
        <end position="278"/>
    </location>
</feature>
<dbReference type="InterPro" id="IPR054691">
    <property type="entry name" value="LeuA/HCS_post-cat"/>
</dbReference>
<keyword evidence="11" id="KW-0963">Cytoplasm</keyword>
<dbReference type="InterPro" id="IPR000891">
    <property type="entry name" value="PYR_CT"/>
</dbReference>
<name>A0ABX1LYJ1_9CYAN</name>
<proteinExistence type="inferred from homology"/>
<dbReference type="PROSITE" id="PS50991">
    <property type="entry name" value="PYR_CT"/>
    <property type="match status" value="1"/>
</dbReference>
<dbReference type="SUPFAM" id="SSF110921">
    <property type="entry name" value="2-isopropylmalate synthase LeuA, allosteric (dimerisation) domain"/>
    <property type="match status" value="1"/>
</dbReference>
<dbReference type="PROSITE" id="PS00816">
    <property type="entry name" value="AIPM_HOMOCIT_SYNTH_2"/>
    <property type="match status" value="1"/>
</dbReference>
<feature type="binding site" evidence="11">
    <location>
        <position position="219"/>
    </location>
    <ligand>
        <name>Mn(2+)</name>
        <dbReference type="ChEBI" id="CHEBI:29035"/>
    </ligand>
</feature>
<dbReference type="EC" id="2.3.3.13" evidence="3 11"/>
<dbReference type="InterPro" id="IPR013785">
    <property type="entry name" value="Aldolase_TIM"/>
</dbReference>
<keyword evidence="8 11" id="KW-0479">Metal-binding</keyword>
<comment type="cofactor">
    <cofactor evidence="11">
        <name>Mn(2+)</name>
        <dbReference type="ChEBI" id="CHEBI:29035"/>
    </cofactor>
</comment>
<dbReference type="Gene3D" id="1.10.238.260">
    <property type="match status" value="1"/>
</dbReference>
<dbReference type="PANTHER" id="PTHR10277:SF9">
    <property type="entry name" value="2-ISOPROPYLMALATE SYNTHASE 1, CHLOROPLASTIC-RELATED"/>
    <property type="match status" value="1"/>
</dbReference>
<evidence type="ECO:0000256" key="2">
    <source>
        <dbReference type="ARBA" id="ARBA00009396"/>
    </source>
</evidence>
<comment type="catalytic activity">
    <reaction evidence="11">
        <text>3-methyl-2-oxobutanoate + acetyl-CoA + H2O = (2S)-2-isopropylmalate + CoA + H(+)</text>
        <dbReference type="Rhea" id="RHEA:21524"/>
        <dbReference type="ChEBI" id="CHEBI:1178"/>
        <dbReference type="ChEBI" id="CHEBI:11851"/>
        <dbReference type="ChEBI" id="CHEBI:15377"/>
        <dbReference type="ChEBI" id="CHEBI:15378"/>
        <dbReference type="ChEBI" id="CHEBI:57287"/>
        <dbReference type="ChEBI" id="CHEBI:57288"/>
        <dbReference type="EC" id="2.3.3.13"/>
    </reaction>
</comment>
<evidence type="ECO:0000256" key="8">
    <source>
        <dbReference type="ARBA" id="ARBA00022723"/>
    </source>
</evidence>
<dbReference type="CDD" id="cd07940">
    <property type="entry name" value="DRE_TIM_IPMS"/>
    <property type="match status" value="1"/>
</dbReference>
<evidence type="ECO:0000256" key="7">
    <source>
        <dbReference type="ARBA" id="ARBA00022679"/>
    </source>
</evidence>
<keyword evidence="7 11" id="KW-0808">Transferase</keyword>
<evidence type="ECO:0000256" key="9">
    <source>
        <dbReference type="ARBA" id="ARBA00023211"/>
    </source>
</evidence>
<dbReference type="RefSeq" id="WP_169365473.1">
    <property type="nucleotide sequence ID" value="NZ_JAAVJL010000003.1"/>
</dbReference>
<dbReference type="InterPro" id="IPR013709">
    <property type="entry name" value="2-isopropylmalate_synth_dimer"/>
</dbReference>
<feature type="region of interest" description="Regulatory domain" evidence="11">
    <location>
        <begin position="417"/>
        <end position="549"/>
    </location>
</feature>
<evidence type="ECO:0000256" key="10">
    <source>
        <dbReference type="ARBA" id="ARBA00023304"/>
    </source>
</evidence>
<keyword evidence="5 11" id="KW-0432">Leucine biosynthesis</keyword>
<dbReference type="Pfam" id="PF00682">
    <property type="entry name" value="HMGL-like"/>
    <property type="match status" value="1"/>
</dbReference>
<evidence type="ECO:0000256" key="6">
    <source>
        <dbReference type="ARBA" id="ARBA00022605"/>
    </source>
</evidence>
<dbReference type="HAMAP" id="MF_01025">
    <property type="entry name" value="LeuA_type1"/>
    <property type="match status" value="1"/>
</dbReference>
<dbReference type="InterPro" id="IPR050073">
    <property type="entry name" value="2-IPM_HCS-like"/>
</dbReference>
<dbReference type="Proteomes" id="UP000738376">
    <property type="component" value="Unassembled WGS sequence"/>
</dbReference>
<evidence type="ECO:0000256" key="3">
    <source>
        <dbReference type="ARBA" id="ARBA00012973"/>
    </source>
</evidence>
<comment type="subunit">
    <text evidence="11">Homodimer.</text>
</comment>
<keyword evidence="14" id="KW-1185">Reference proteome</keyword>
<evidence type="ECO:0000256" key="1">
    <source>
        <dbReference type="ARBA" id="ARBA00004689"/>
    </source>
</evidence>
<dbReference type="Pfam" id="PF22617">
    <property type="entry name" value="HCS_D2"/>
    <property type="match status" value="1"/>
</dbReference>
<dbReference type="SUPFAM" id="SSF51569">
    <property type="entry name" value="Aldolase"/>
    <property type="match status" value="1"/>
</dbReference>
<evidence type="ECO:0000256" key="5">
    <source>
        <dbReference type="ARBA" id="ARBA00022430"/>
    </source>
</evidence>
<keyword evidence="13" id="KW-0012">Acyltransferase</keyword>
<dbReference type="Gene3D" id="3.20.20.70">
    <property type="entry name" value="Aldolase class I"/>
    <property type="match status" value="1"/>
</dbReference>
<dbReference type="Pfam" id="PF08502">
    <property type="entry name" value="LeuA_dimer"/>
    <property type="match status" value="1"/>
</dbReference>
<dbReference type="SMART" id="SM00917">
    <property type="entry name" value="LeuA_dimer"/>
    <property type="match status" value="1"/>
</dbReference>
<dbReference type="PROSITE" id="PS00815">
    <property type="entry name" value="AIPM_HOMOCIT_SYNTH_1"/>
    <property type="match status" value="1"/>
</dbReference>
<feature type="binding site" evidence="11">
    <location>
        <position position="253"/>
    </location>
    <ligand>
        <name>Mn(2+)</name>
        <dbReference type="ChEBI" id="CHEBI:29035"/>
    </ligand>
</feature>
<dbReference type="EMBL" id="JAAVJL010000003">
    <property type="protein sequence ID" value="NMF60531.1"/>
    <property type="molecule type" value="Genomic_DNA"/>
</dbReference>
<comment type="similarity">
    <text evidence="2 11">Belongs to the alpha-IPM synthase/homocitrate synthase family. LeuA type 1 subfamily.</text>
</comment>
<feature type="binding site" evidence="11">
    <location>
        <position position="26"/>
    </location>
    <ligand>
        <name>Mn(2+)</name>
        <dbReference type="ChEBI" id="CHEBI:29035"/>
    </ligand>
</feature>
<protein>
    <recommendedName>
        <fullName evidence="4 11">2-isopropylmalate synthase</fullName>
        <ecNumber evidence="3 11">2.3.3.13</ecNumber>
    </recommendedName>
    <alternativeName>
        <fullName evidence="11">Alpha-IPM synthase</fullName>
    </alternativeName>
    <alternativeName>
        <fullName evidence="11">Alpha-isopropylmalate synthase</fullName>
    </alternativeName>
</protein>
<evidence type="ECO:0000256" key="4">
    <source>
        <dbReference type="ARBA" id="ARBA00018198"/>
    </source>
</evidence>
<dbReference type="Gene3D" id="3.30.160.270">
    <property type="match status" value="1"/>
</dbReference>
<keyword evidence="6 11" id="KW-0028">Amino-acid biosynthesis</keyword>
<gene>
    <name evidence="11" type="primary">leuA</name>
    <name evidence="13" type="ORF">HC246_21505</name>
</gene>
<dbReference type="NCBIfam" id="TIGR00973">
    <property type="entry name" value="leuA_bact"/>
    <property type="match status" value="1"/>
</dbReference>
<accession>A0ABX1LYJ1</accession>
<dbReference type="InterPro" id="IPR002034">
    <property type="entry name" value="AIPM/Hcit_synth_CS"/>
</dbReference>
<sequence>MSTSVTPQESNVAQDRIIFFDTTLRDGEQSPGATLNVEQKLLIAQQLARLGVDIIEAGFPFASKGDFHAVQEIAKLVGTENGPTICGLARATKGDIDAAAEAVKPAAKGRIHTFLATSDIHLEYKLRKTRAEVLAIVPEMVAYAKSKVADVEFSPEDAGRSDPEFLYQVLEAAIAAGASTVNIPDTVGYLTPSEFGALIKGIKDNVRNIDQAIISVHGHNDLGLAVANFLEAAKNGARQMECTINGIGERAGNAALEELVMALHVRRAYFNSYLGRPAESTAPLCNIDTKQIYKTSRLVSNLTGMLVQPNKAIVGANAFAHESGIHQDGVLKNRLTYEIMDAQSIGLTDNLIVLGKLSGRNALSSRLKELGFELSEQELNAAFVRFKELADKKREISDRDLEAIVNDEIRHAPEAFKLDHVQVSCGDRAIPTATVTVVMPDGQEITDASVGTGPVDAVYKAINRIVNVPNQLIEYSVQSVTAGIDALGEVTIRLKHPDAGTLSGHSANTDIIVASARAYLSALNKLYFALQTPNTKISDRDTLKREAAL</sequence>
<feature type="binding site" evidence="11">
    <location>
        <position position="217"/>
    </location>
    <ligand>
        <name>Mn(2+)</name>
        <dbReference type="ChEBI" id="CHEBI:29035"/>
    </ligand>
</feature>
<dbReference type="InterPro" id="IPR005671">
    <property type="entry name" value="LeuA_bact_synth"/>
</dbReference>
<comment type="caution">
    <text evidence="13">The sequence shown here is derived from an EMBL/GenBank/DDBJ whole genome shotgun (WGS) entry which is preliminary data.</text>
</comment>
<reference evidence="13 14" key="1">
    <citation type="submission" date="2020-03" db="EMBL/GenBank/DDBJ databases">
        <title>Draft Genome Sequence of 2-Methylisoborneol Producing Pseudanabaena yagii Strain GIHE-NHR1 Isolated from North Han River in South Korea.</title>
        <authorList>
            <person name="Jeong J."/>
        </authorList>
    </citation>
    <scope>NUCLEOTIDE SEQUENCE [LARGE SCALE GENOMIC DNA]</scope>
    <source>
        <strain evidence="13 14">GIHE-NHR1</strain>
    </source>
</reference>
<dbReference type="NCBIfam" id="NF002086">
    <property type="entry name" value="PRK00915.1-3"/>
    <property type="match status" value="1"/>
</dbReference>
<keyword evidence="10 11" id="KW-0100">Branched-chain amino acid biosynthesis</keyword>
<organism evidence="13 14">
    <name type="scientific">Pseudanabaena yagii GIHE-NHR1</name>
    <dbReference type="NCBI Taxonomy" id="2722753"/>
    <lineage>
        <taxon>Bacteria</taxon>
        <taxon>Bacillati</taxon>
        <taxon>Cyanobacteriota</taxon>
        <taxon>Cyanophyceae</taxon>
        <taxon>Pseudanabaenales</taxon>
        <taxon>Pseudanabaenaceae</taxon>
        <taxon>Pseudanabaena</taxon>
        <taxon>Pseudanabaena yagii</taxon>
    </lineage>
</organism>
<evidence type="ECO:0000259" key="12">
    <source>
        <dbReference type="PROSITE" id="PS50991"/>
    </source>
</evidence>
<evidence type="ECO:0000313" key="13">
    <source>
        <dbReference type="EMBL" id="NMF60531.1"/>
    </source>
</evidence>
<comment type="pathway">
    <text evidence="1 11">Amino-acid biosynthesis; L-leucine biosynthesis; L-leucine from 3-methyl-2-oxobutanoate: step 1/4.</text>
</comment>
<dbReference type="PANTHER" id="PTHR10277">
    <property type="entry name" value="HOMOCITRATE SYNTHASE-RELATED"/>
    <property type="match status" value="1"/>
</dbReference>
<evidence type="ECO:0000313" key="14">
    <source>
        <dbReference type="Proteomes" id="UP000738376"/>
    </source>
</evidence>
<keyword evidence="9 11" id="KW-0464">Manganese</keyword>
<dbReference type="InterPro" id="IPR036230">
    <property type="entry name" value="LeuA_allosteric_dom_sf"/>
</dbReference>
<dbReference type="GO" id="GO:0003852">
    <property type="term" value="F:2-isopropylmalate synthase activity"/>
    <property type="evidence" value="ECO:0007669"/>
    <property type="project" value="UniProtKB-EC"/>
</dbReference>